<dbReference type="Pfam" id="PF00501">
    <property type="entry name" value="AMP-binding"/>
    <property type="match status" value="1"/>
</dbReference>
<dbReference type="InterPro" id="IPR042099">
    <property type="entry name" value="ANL_N_sf"/>
</dbReference>
<organism evidence="5 6">
    <name type="scientific">Peribacillus butanolivorans</name>
    <dbReference type="NCBI Taxonomy" id="421767"/>
    <lineage>
        <taxon>Bacteria</taxon>
        <taxon>Bacillati</taxon>
        <taxon>Bacillota</taxon>
        <taxon>Bacilli</taxon>
        <taxon>Bacillales</taxon>
        <taxon>Bacillaceae</taxon>
        <taxon>Peribacillus</taxon>
    </lineage>
</organism>
<dbReference type="InterPro" id="IPR025110">
    <property type="entry name" value="AMP-bd_C"/>
</dbReference>
<evidence type="ECO:0000313" key="5">
    <source>
        <dbReference type="EMBL" id="PEJ37487.1"/>
    </source>
</evidence>
<dbReference type="GO" id="GO:0006631">
    <property type="term" value="P:fatty acid metabolic process"/>
    <property type="evidence" value="ECO:0007669"/>
    <property type="project" value="TreeGrafter"/>
</dbReference>
<dbReference type="InterPro" id="IPR020845">
    <property type="entry name" value="AMP-binding_CS"/>
</dbReference>
<name>A0AAX0S850_9BACI</name>
<evidence type="ECO:0000256" key="2">
    <source>
        <dbReference type="ARBA" id="ARBA00022598"/>
    </source>
</evidence>
<sequence length="529" mass="59652">MNIVEEMHFNRKMKVFGKRPKNIMSMLKETVEQYPEKEALVMNGIRLTYQEMLDKVENIAGNLQNSLLVGKGDRVALLLGNSIEFSLLVFACAKIGAIVVPLNTRLKEKELSYMVEHSGTKILITDDEFLPKVENLRDEDSIINVQNYFLIGNGTPRRKDYLPFEVLEQKSSVVNMNVSEDDELFIMYTSGTTGLPKGAIGSHLGAIHSSMNYEQVLKLNQETRTLIAVPLFHVTGLIGQLLHMVRIGGTSVIMSRYRTEEYIRLTAEENVSFLFNVPTIYVMMMSHQDFLNYRYPKVNCIAFGGAPMSSETINNLKRHFPNAYLHNAYGATESTSPATIMPQSYNQNKIVSVGLPVPVGVLKVVNDKGEPCLPEEVGELLMKGPMVVEGYWDNEVANQASFIDGFWRSGDLAKIDQDGFVYIMDRKKDMINRGGEKIFSIEVENVLYNHPKVLEAAVVGIPDPLWGEVVKTFIIPKADETIEKQEIKDFVSEYLANYKVPTEIQFVEEFPRNSAGKVLKAELKNLLLN</sequence>
<evidence type="ECO:0000313" key="6">
    <source>
        <dbReference type="Proteomes" id="UP000220106"/>
    </source>
</evidence>
<dbReference type="Proteomes" id="UP000220106">
    <property type="component" value="Unassembled WGS sequence"/>
</dbReference>
<dbReference type="AlphaFoldDB" id="A0AAX0S850"/>
<comment type="similarity">
    <text evidence="1">Belongs to the ATP-dependent AMP-binding enzyme family.</text>
</comment>
<dbReference type="FunFam" id="3.30.300.30:FF:000008">
    <property type="entry name" value="2,3-dihydroxybenzoate-AMP ligase"/>
    <property type="match status" value="1"/>
</dbReference>
<dbReference type="PANTHER" id="PTHR43201">
    <property type="entry name" value="ACYL-COA SYNTHETASE"/>
    <property type="match status" value="1"/>
</dbReference>
<keyword evidence="2" id="KW-0436">Ligase</keyword>
<dbReference type="InterPro" id="IPR000873">
    <property type="entry name" value="AMP-dep_synth/lig_dom"/>
</dbReference>
<dbReference type="Gene3D" id="3.30.300.30">
    <property type="match status" value="1"/>
</dbReference>
<accession>A0AAX0S850</accession>
<dbReference type="Gene3D" id="3.40.50.12780">
    <property type="entry name" value="N-terminal domain of ligase-like"/>
    <property type="match status" value="1"/>
</dbReference>
<reference evidence="5 6" key="1">
    <citation type="submission" date="2017-09" db="EMBL/GenBank/DDBJ databases">
        <title>Large-scale bioinformatics analysis of Bacillus genomes uncovers conserved roles of natural products in bacterial physiology.</title>
        <authorList>
            <consortium name="Agbiome Team Llc"/>
            <person name="Bleich R.M."/>
            <person name="Kirk G.J."/>
            <person name="Santa Maria K.C."/>
            <person name="Allen S.E."/>
            <person name="Farag S."/>
            <person name="Shank E.A."/>
            <person name="Bowers A."/>
        </authorList>
    </citation>
    <scope>NUCLEOTIDE SEQUENCE [LARGE SCALE GENOMIC DNA]</scope>
    <source>
        <strain evidence="5 6">AFS003229</strain>
    </source>
</reference>
<dbReference type="InterPro" id="IPR045851">
    <property type="entry name" value="AMP-bd_C_sf"/>
</dbReference>
<protein>
    <submittedName>
        <fullName evidence="5">AMP-dependent synthetase</fullName>
    </submittedName>
</protein>
<gene>
    <name evidence="5" type="ORF">CN689_00860</name>
</gene>
<dbReference type="EMBL" id="NUEQ01000004">
    <property type="protein sequence ID" value="PEJ37487.1"/>
    <property type="molecule type" value="Genomic_DNA"/>
</dbReference>
<dbReference type="PANTHER" id="PTHR43201:SF5">
    <property type="entry name" value="MEDIUM-CHAIN ACYL-COA LIGASE ACSF2, MITOCHONDRIAL"/>
    <property type="match status" value="1"/>
</dbReference>
<feature type="domain" description="AMP-dependent synthetase/ligase" evidence="3">
    <location>
        <begin position="28"/>
        <end position="392"/>
    </location>
</feature>
<evidence type="ECO:0000259" key="4">
    <source>
        <dbReference type="Pfam" id="PF13193"/>
    </source>
</evidence>
<feature type="domain" description="AMP-binding enzyme C-terminal" evidence="4">
    <location>
        <begin position="442"/>
        <end position="517"/>
    </location>
</feature>
<comment type="caution">
    <text evidence="5">The sequence shown here is derived from an EMBL/GenBank/DDBJ whole genome shotgun (WGS) entry which is preliminary data.</text>
</comment>
<dbReference type="Pfam" id="PF13193">
    <property type="entry name" value="AMP-binding_C"/>
    <property type="match status" value="1"/>
</dbReference>
<evidence type="ECO:0000259" key="3">
    <source>
        <dbReference type="Pfam" id="PF00501"/>
    </source>
</evidence>
<dbReference type="RefSeq" id="WP_098174521.1">
    <property type="nucleotide sequence ID" value="NZ_NUEQ01000004.1"/>
</dbReference>
<dbReference type="GO" id="GO:0031956">
    <property type="term" value="F:medium-chain fatty acid-CoA ligase activity"/>
    <property type="evidence" value="ECO:0007669"/>
    <property type="project" value="TreeGrafter"/>
</dbReference>
<dbReference type="PROSITE" id="PS00455">
    <property type="entry name" value="AMP_BINDING"/>
    <property type="match status" value="1"/>
</dbReference>
<evidence type="ECO:0000256" key="1">
    <source>
        <dbReference type="ARBA" id="ARBA00006432"/>
    </source>
</evidence>
<proteinExistence type="inferred from homology"/>
<dbReference type="SUPFAM" id="SSF56801">
    <property type="entry name" value="Acetyl-CoA synthetase-like"/>
    <property type="match status" value="1"/>
</dbReference>